<evidence type="ECO:0000313" key="9">
    <source>
        <dbReference type="EMBL" id="KAK1761829.1"/>
    </source>
</evidence>
<dbReference type="PROSITE" id="PS50850">
    <property type="entry name" value="MFS"/>
    <property type="match status" value="1"/>
</dbReference>
<dbReference type="InterPro" id="IPR000683">
    <property type="entry name" value="Gfo/Idh/MocA-like_OxRdtase_N"/>
</dbReference>
<keyword evidence="10" id="KW-1185">Reference proteome</keyword>
<accession>A0AAJ0BP11</accession>
<dbReference type="GO" id="GO:0000166">
    <property type="term" value="F:nucleotide binding"/>
    <property type="evidence" value="ECO:0007669"/>
    <property type="project" value="InterPro"/>
</dbReference>
<evidence type="ECO:0000256" key="4">
    <source>
        <dbReference type="ARBA" id="ARBA00022692"/>
    </source>
</evidence>
<evidence type="ECO:0000256" key="2">
    <source>
        <dbReference type="ARBA" id="ARBA00010928"/>
    </source>
</evidence>
<evidence type="ECO:0000256" key="3">
    <source>
        <dbReference type="ARBA" id="ARBA00010992"/>
    </source>
</evidence>
<dbReference type="SUPFAM" id="SSF55347">
    <property type="entry name" value="Glyceraldehyde-3-phosphate dehydrogenase-like, C-terminal domain"/>
    <property type="match status" value="1"/>
</dbReference>
<feature type="transmembrane region" description="Helical" evidence="7">
    <location>
        <begin position="759"/>
        <end position="780"/>
    </location>
</feature>
<organism evidence="9 10">
    <name type="scientific">Phialemonium atrogriseum</name>
    <dbReference type="NCBI Taxonomy" id="1093897"/>
    <lineage>
        <taxon>Eukaryota</taxon>
        <taxon>Fungi</taxon>
        <taxon>Dikarya</taxon>
        <taxon>Ascomycota</taxon>
        <taxon>Pezizomycotina</taxon>
        <taxon>Sordariomycetes</taxon>
        <taxon>Sordariomycetidae</taxon>
        <taxon>Cephalothecales</taxon>
        <taxon>Cephalothecaceae</taxon>
        <taxon>Phialemonium</taxon>
    </lineage>
</organism>
<dbReference type="InterPro" id="IPR020846">
    <property type="entry name" value="MFS_dom"/>
</dbReference>
<feature type="transmembrane region" description="Helical" evidence="7">
    <location>
        <begin position="336"/>
        <end position="354"/>
    </location>
</feature>
<evidence type="ECO:0000256" key="1">
    <source>
        <dbReference type="ARBA" id="ARBA00004141"/>
    </source>
</evidence>
<dbReference type="PANTHER" id="PTHR48022">
    <property type="entry name" value="PLASTIDIC GLUCOSE TRANSPORTER 4"/>
    <property type="match status" value="1"/>
</dbReference>
<dbReference type="SUPFAM" id="SSF51735">
    <property type="entry name" value="NAD(P)-binding Rossmann-fold domains"/>
    <property type="match status" value="1"/>
</dbReference>
<comment type="similarity">
    <text evidence="3">Belongs to the major facilitator superfamily. Sugar transporter (TC 2.A.1.1) family.</text>
</comment>
<feature type="transmembrane region" description="Helical" evidence="7">
    <location>
        <begin position="692"/>
        <end position="717"/>
    </location>
</feature>
<dbReference type="PROSITE" id="PS00217">
    <property type="entry name" value="SUGAR_TRANSPORT_2"/>
    <property type="match status" value="1"/>
</dbReference>
<dbReference type="FunFam" id="1.20.1250.20:FF:000078">
    <property type="entry name" value="MFS maltose transporter, putative"/>
    <property type="match status" value="1"/>
</dbReference>
<feature type="transmembrane region" description="Helical" evidence="7">
    <location>
        <begin position="633"/>
        <end position="654"/>
    </location>
</feature>
<evidence type="ECO:0000259" key="8">
    <source>
        <dbReference type="PROSITE" id="PS50850"/>
    </source>
</evidence>
<dbReference type="Pfam" id="PF22725">
    <property type="entry name" value="GFO_IDH_MocA_C3"/>
    <property type="match status" value="1"/>
</dbReference>
<feature type="transmembrane region" description="Helical" evidence="7">
    <location>
        <begin position="417"/>
        <end position="435"/>
    </location>
</feature>
<keyword evidence="4 7" id="KW-0812">Transmembrane</keyword>
<comment type="caution">
    <text evidence="9">The sequence shown here is derived from an EMBL/GenBank/DDBJ whole genome shotgun (WGS) entry which is preliminary data.</text>
</comment>
<dbReference type="Gene3D" id="3.30.360.10">
    <property type="entry name" value="Dihydrodipicolinate Reductase, domain 2"/>
    <property type="match status" value="1"/>
</dbReference>
<dbReference type="InterPro" id="IPR050360">
    <property type="entry name" value="MFS_Sugar_Transporters"/>
</dbReference>
<dbReference type="Gene3D" id="1.20.1250.20">
    <property type="entry name" value="MFS general substrate transporter like domains"/>
    <property type="match status" value="1"/>
</dbReference>
<protein>
    <recommendedName>
        <fullName evidence="8">Major facilitator superfamily (MFS) profile domain-containing protein</fullName>
    </recommendedName>
</protein>
<evidence type="ECO:0000256" key="5">
    <source>
        <dbReference type="ARBA" id="ARBA00022989"/>
    </source>
</evidence>
<dbReference type="InterPro" id="IPR055170">
    <property type="entry name" value="GFO_IDH_MocA-like_dom"/>
</dbReference>
<dbReference type="InterPro" id="IPR036291">
    <property type="entry name" value="NAD(P)-bd_dom_sf"/>
</dbReference>
<dbReference type="AlphaFoldDB" id="A0AAJ0BP11"/>
<dbReference type="GeneID" id="85309523"/>
<name>A0AAJ0BP11_9PEZI</name>
<feature type="transmembrane region" description="Helical" evidence="7">
    <location>
        <begin position="661"/>
        <end position="680"/>
    </location>
</feature>
<feature type="transmembrane region" description="Helical" evidence="7">
    <location>
        <begin position="447"/>
        <end position="466"/>
    </location>
</feature>
<dbReference type="SUPFAM" id="SSF103473">
    <property type="entry name" value="MFS general substrate transporter"/>
    <property type="match status" value="1"/>
</dbReference>
<reference evidence="9" key="1">
    <citation type="submission" date="2023-06" db="EMBL/GenBank/DDBJ databases">
        <title>Genome-scale phylogeny and comparative genomics of the fungal order Sordariales.</title>
        <authorList>
            <consortium name="Lawrence Berkeley National Laboratory"/>
            <person name="Hensen N."/>
            <person name="Bonometti L."/>
            <person name="Westerberg I."/>
            <person name="Brannstrom I.O."/>
            <person name="Guillou S."/>
            <person name="Cros-Aarteil S."/>
            <person name="Calhoun S."/>
            <person name="Haridas S."/>
            <person name="Kuo A."/>
            <person name="Mondo S."/>
            <person name="Pangilinan J."/>
            <person name="Riley R."/>
            <person name="Labutti K."/>
            <person name="Andreopoulos B."/>
            <person name="Lipzen A."/>
            <person name="Chen C."/>
            <person name="Yanf M."/>
            <person name="Daum C."/>
            <person name="Ng V."/>
            <person name="Clum A."/>
            <person name="Steindorff A."/>
            <person name="Ohm R."/>
            <person name="Martin F."/>
            <person name="Silar P."/>
            <person name="Natvig D."/>
            <person name="Lalanne C."/>
            <person name="Gautier V."/>
            <person name="Ament-Velasquez S.L."/>
            <person name="Kruys A."/>
            <person name="Hutchinson M.I."/>
            <person name="Powell A.J."/>
            <person name="Barry K."/>
            <person name="Miller A.N."/>
            <person name="Grigoriev I.V."/>
            <person name="Debuchy R."/>
            <person name="Gladieux P."/>
            <person name="Thoren M.H."/>
            <person name="Johannesson H."/>
        </authorList>
    </citation>
    <scope>NUCLEOTIDE SEQUENCE</scope>
    <source>
        <strain evidence="9">8032-3</strain>
    </source>
</reference>
<feature type="transmembrane region" description="Helical" evidence="7">
    <location>
        <begin position="729"/>
        <end position="753"/>
    </location>
</feature>
<dbReference type="GO" id="GO:0005351">
    <property type="term" value="F:carbohydrate:proton symporter activity"/>
    <property type="evidence" value="ECO:0007669"/>
    <property type="project" value="TreeGrafter"/>
</dbReference>
<dbReference type="Pfam" id="PF01408">
    <property type="entry name" value="GFO_IDH_MocA"/>
    <property type="match status" value="1"/>
</dbReference>
<dbReference type="InterPro" id="IPR005828">
    <property type="entry name" value="MFS_sugar_transport-like"/>
</dbReference>
<proteinExistence type="inferred from homology"/>
<feature type="domain" description="Major facilitator superfamily (MFS) profile" evidence="8">
    <location>
        <begin position="340"/>
        <end position="784"/>
    </location>
</feature>
<comment type="subcellular location">
    <subcellularLocation>
        <location evidence="1">Membrane</location>
        <topology evidence="1">Multi-pass membrane protein</topology>
    </subcellularLocation>
</comment>
<dbReference type="InterPro" id="IPR005829">
    <property type="entry name" value="Sugar_transporter_CS"/>
</dbReference>
<keyword evidence="5 7" id="KW-1133">Transmembrane helix</keyword>
<dbReference type="Gene3D" id="3.40.50.720">
    <property type="entry name" value="NAD(P)-binding Rossmann-like Domain"/>
    <property type="match status" value="1"/>
</dbReference>
<evidence type="ECO:0000256" key="7">
    <source>
        <dbReference type="SAM" id="Phobius"/>
    </source>
</evidence>
<dbReference type="GO" id="GO:0016020">
    <property type="term" value="C:membrane"/>
    <property type="evidence" value="ECO:0007669"/>
    <property type="project" value="UniProtKB-SubCell"/>
</dbReference>
<dbReference type="InterPro" id="IPR036259">
    <property type="entry name" value="MFS_trans_sf"/>
</dbReference>
<dbReference type="Pfam" id="PF00083">
    <property type="entry name" value="Sugar_tr"/>
    <property type="match status" value="1"/>
</dbReference>
<feature type="transmembrane region" description="Helical" evidence="7">
    <location>
        <begin position="598"/>
        <end position="621"/>
    </location>
</feature>
<dbReference type="PANTHER" id="PTHR48022:SF77">
    <property type="entry name" value="MAJOR FACILITATOR SUPERFAMILY (MFS) PROFILE DOMAIN-CONTAINING PROTEIN"/>
    <property type="match status" value="1"/>
</dbReference>
<comment type="similarity">
    <text evidence="2">Belongs to the Gfo/Idh/MocA family.</text>
</comment>
<gene>
    <name evidence="9" type="ORF">QBC33DRAFT_520067</name>
</gene>
<dbReference type="Proteomes" id="UP001244011">
    <property type="component" value="Unassembled WGS sequence"/>
</dbReference>
<keyword evidence="6 7" id="KW-0472">Membrane</keyword>
<evidence type="ECO:0000313" key="10">
    <source>
        <dbReference type="Proteomes" id="UP001244011"/>
    </source>
</evidence>
<evidence type="ECO:0000256" key="6">
    <source>
        <dbReference type="ARBA" id="ARBA00023136"/>
    </source>
</evidence>
<sequence length="822" mass="90301">MPVGVALVGGGIWAREEHAPSIEAAEHLVLKAIYSRTLKSAQSAADVVAGPVDLYAEETPNGFAELLKRTDIAAVVVSLPIKDQGKYIRSALLAGKHVLSEKPVAENVKEAEELIRWYRSEIKGPTWCIAENWRFLESYRYARDEIKGLGRILGFQGRQQGLVVKTGKFYQTEWRKNPTHQGGYLLDGGVHYIAGIRQLLGAESGTRIARISAFTNQLQDYLPPVDSADAVMRTKSGVTGTFQLSVGTSLRADEWTVACEDGWVKVEGSQVTVSRDGKETVKTVPNERTGVPPEVRAWGEALAAGTVRPEQEPEAALADLELMLGSFKFDWKPHKWAMLFCGISAIGALCYGYDNTYYNGVLAMQEFKNDYGTHYDANGKLALGSSFQSLTASSIYIGDLFGAMIAAPINDRWGRKATFWFASFCILVGGITQVADTIHHEAIVSVGRILIGLGVGQFTVTSLLYIGEVAPSAIRGPALMMFQFLQSWSQLVASAINQGTQNIHSSLSYKIPMGGLVVLPLLMFACLPFTPESPAWYMFKSRREDAEKALRTINRGQPSYDPAEDMETLEIAKRVEDERAQFSSWKALYQDPIERRKVIFSAGAMFSQQVCGILFFYVYGVVFVQEIGVADPFLVQLIVNIVQIIAVGASVVTGNKVRRRVNLMVTNGMMLVAFVVIGGIGTQSTLTTASQYVIVVCSFVVVVAFNFGLGPLAYTIAREMAVGTNQNKIMSSSIVIFYFVTWLVSFTAPYLYYDAGLGPMLGFVYAGTTALAILWTWYCVGETSGRTNLEVSLFFTELARSRGTYHVLQGVQLKKGRIQDNP</sequence>
<dbReference type="RefSeq" id="XP_060278042.1">
    <property type="nucleotide sequence ID" value="XM_060426336.1"/>
</dbReference>
<dbReference type="EMBL" id="MU839049">
    <property type="protein sequence ID" value="KAK1761829.1"/>
    <property type="molecule type" value="Genomic_DNA"/>
</dbReference>